<keyword evidence="2" id="KW-0436">Ligase</keyword>
<dbReference type="PANTHER" id="PTHR11136">
    <property type="entry name" value="FOLYLPOLYGLUTAMATE SYNTHASE-RELATED"/>
    <property type="match status" value="1"/>
</dbReference>
<dbReference type="EMBL" id="CP031037">
    <property type="protein sequence ID" value="QDZ20555.1"/>
    <property type="molecule type" value="Genomic_DNA"/>
</dbReference>
<gene>
    <name evidence="8" type="ORF">A3770_04p30730</name>
</gene>
<evidence type="ECO:0000256" key="1">
    <source>
        <dbReference type="ARBA" id="ARBA00008276"/>
    </source>
</evidence>
<dbReference type="Proteomes" id="UP000316726">
    <property type="component" value="Chromosome 4"/>
</dbReference>
<evidence type="ECO:0000313" key="9">
    <source>
        <dbReference type="Proteomes" id="UP000316726"/>
    </source>
</evidence>
<evidence type="ECO:0000256" key="2">
    <source>
        <dbReference type="ARBA" id="ARBA00022598"/>
    </source>
</evidence>
<evidence type="ECO:0000256" key="4">
    <source>
        <dbReference type="ARBA" id="ARBA00022741"/>
    </source>
</evidence>
<evidence type="ECO:0000256" key="3">
    <source>
        <dbReference type="ARBA" id="ARBA00022723"/>
    </source>
</evidence>
<dbReference type="GO" id="GO:0008841">
    <property type="term" value="F:dihydrofolate synthase activity"/>
    <property type="evidence" value="ECO:0007669"/>
    <property type="project" value="TreeGrafter"/>
</dbReference>
<evidence type="ECO:0000256" key="6">
    <source>
        <dbReference type="ARBA" id="ARBA00022842"/>
    </source>
</evidence>
<dbReference type="NCBIfam" id="TIGR01499">
    <property type="entry name" value="folC"/>
    <property type="match status" value="1"/>
</dbReference>
<evidence type="ECO:0000313" key="8">
    <source>
        <dbReference type="EMBL" id="QDZ20555.1"/>
    </source>
</evidence>
<evidence type="ECO:0000259" key="7">
    <source>
        <dbReference type="Pfam" id="PF02875"/>
    </source>
</evidence>
<dbReference type="GO" id="GO:0004326">
    <property type="term" value="F:tetrahydrofolylpolyglutamate synthase activity"/>
    <property type="evidence" value="ECO:0007669"/>
    <property type="project" value="InterPro"/>
</dbReference>
<dbReference type="SUPFAM" id="SSF53623">
    <property type="entry name" value="MurD-like peptide ligases, catalytic domain"/>
    <property type="match status" value="1"/>
</dbReference>
<dbReference type="PIRSF" id="PIRSF001563">
    <property type="entry name" value="Folylpolyglu_synth"/>
    <property type="match status" value="1"/>
</dbReference>
<sequence length="479" mass="51773">MLVRRGFGRSRFLRRGLTRSLSTAAEYLESLVKVNYETSVDRSGLRDNEGPLDSVNLLLEALGRPQEALSVVHVVGSKGKGGTSSILSGILSRSGLRVGTYTSPHVVSLGERVLIDGEDCEDGRLLEHFRDHEAEVLKVQGQTGWRLSHFEALTALSLKYFADRQVDLAVVEAGLGGVKDATNVFSNARGLRLVVVTPLELEHTDVLGERLEDIVAAKVGVVKRGTPLVVANQSSKALENLVAEEANSLGCGRVMRTSVECQVAYHHRDDDSGRRDYSFAVRGSPSSRRELRQARLPKFVVDNASTALVAAEFLASGFGIDIRDEDVEGALRDHQLPGRFQILPGRGGGAIVLDGAHTPKSAKVLVDTLIDLYPGREFVFVIAMAKDKDVGSFLAEVARANPKKVVCTSADEHSRSCHQDEILKSAQALGLPAVAAADFQEARALAKAKEGDNALLVYTGSFRTVATFLKQSPVRQQNA</sequence>
<dbReference type="Gene3D" id="3.90.190.20">
    <property type="entry name" value="Mur ligase, C-terminal domain"/>
    <property type="match status" value="1"/>
</dbReference>
<dbReference type="InterPro" id="IPR036565">
    <property type="entry name" value="Mur-like_cat_sf"/>
</dbReference>
<dbReference type="Pfam" id="PF02875">
    <property type="entry name" value="Mur_ligase_C"/>
    <property type="match status" value="1"/>
</dbReference>
<dbReference type="PANTHER" id="PTHR11136:SF0">
    <property type="entry name" value="DIHYDROFOLATE SYNTHETASE-RELATED"/>
    <property type="match status" value="1"/>
</dbReference>
<keyword evidence="5" id="KW-0067">ATP-binding</keyword>
<comment type="similarity">
    <text evidence="1">Belongs to the folylpolyglutamate synthase family.</text>
</comment>
<evidence type="ECO:0000256" key="5">
    <source>
        <dbReference type="ARBA" id="ARBA00022840"/>
    </source>
</evidence>
<dbReference type="SUPFAM" id="SSF53244">
    <property type="entry name" value="MurD-like peptide ligases, peptide-binding domain"/>
    <property type="match status" value="1"/>
</dbReference>
<dbReference type="Gene3D" id="3.40.1190.10">
    <property type="entry name" value="Mur-like, catalytic domain"/>
    <property type="match status" value="1"/>
</dbReference>
<feature type="domain" description="Mur ligase C-terminal" evidence="7">
    <location>
        <begin position="338"/>
        <end position="456"/>
    </location>
</feature>
<name>A0A5B8MLN2_9CHLO</name>
<dbReference type="InterPro" id="IPR001645">
    <property type="entry name" value="Folylpolyglutamate_synth"/>
</dbReference>
<dbReference type="OrthoDB" id="496714at2759"/>
<proteinExistence type="inferred from homology"/>
<reference evidence="8 9" key="1">
    <citation type="submission" date="2018-07" db="EMBL/GenBank/DDBJ databases">
        <title>The complete nuclear genome of the prasinophyte Chloropicon primus (CCMP1205).</title>
        <authorList>
            <person name="Pombert J.-F."/>
            <person name="Otis C."/>
            <person name="Turmel M."/>
            <person name="Lemieux C."/>
        </authorList>
    </citation>
    <scope>NUCLEOTIDE SEQUENCE [LARGE SCALE GENOMIC DNA]</scope>
    <source>
        <strain evidence="8 9">CCMP1205</strain>
    </source>
</reference>
<organism evidence="8 9">
    <name type="scientific">Chloropicon primus</name>
    <dbReference type="NCBI Taxonomy" id="1764295"/>
    <lineage>
        <taxon>Eukaryota</taxon>
        <taxon>Viridiplantae</taxon>
        <taxon>Chlorophyta</taxon>
        <taxon>Chloropicophyceae</taxon>
        <taxon>Chloropicales</taxon>
        <taxon>Chloropicaceae</taxon>
        <taxon>Chloropicon</taxon>
    </lineage>
</organism>
<keyword evidence="6" id="KW-0460">Magnesium</keyword>
<dbReference type="STRING" id="1764295.A0A5B8MLN2"/>
<dbReference type="GO" id="GO:0005524">
    <property type="term" value="F:ATP binding"/>
    <property type="evidence" value="ECO:0007669"/>
    <property type="project" value="UniProtKB-KW"/>
</dbReference>
<dbReference type="AlphaFoldDB" id="A0A5B8MLN2"/>
<accession>A0A5B8MLN2</accession>
<keyword evidence="4" id="KW-0547">Nucleotide-binding</keyword>
<protein>
    <submittedName>
        <fullName evidence="8">Folylpolyglutamate synthetase</fullName>
    </submittedName>
</protein>
<keyword evidence="3" id="KW-0479">Metal-binding</keyword>
<dbReference type="InterPro" id="IPR036615">
    <property type="entry name" value="Mur_ligase_C_dom_sf"/>
</dbReference>
<dbReference type="GO" id="GO:0046872">
    <property type="term" value="F:metal ion binding"/>
    <property type="evidence" value="ECO:0007669"/>
    <property type="project" value="UniProtKB-KW"/>
</dbReference>
<keyword evidence="9" id="KW-1185">Reference proteome</keyword>
<dbReference type="InterPro" id="IPR004101">
    <property type="entry name" value="Mur_ligase_C"/>
</dbReference>
<dbReference type="GO" id="GO:0005737">
    <property type="term" value="C:cytoplasm"/>
    <property type="evidence" value="ECO:0007669"/>
    <property type="project" value="TreeGrafter"/>
</dbReference>